<proteinExistence type="inferred from homology"/>
<dbReference type="GO" id="GO:0052816">
    <property type="term" value="F:long-chain fatty acyl-CoA hydrolase activity"/>
    <property type="evidence" value="ECO:0007669"/>
    <property type="project" value="TreeGrafter"/>
</dbReference>
<feature type="region of interest" description="Disordered" evidence="4">
    <location>
        <begin position="1"/>
        <end position="21"/>
    </location>
</feature>
<dbReference type="EMBL" id="FQUP01000001">
    <property type="protein sequence ID" value="SHE58622.1"/>
    <property type="molecule type" value="Genomic_DNA"/>
</dbReference>
<evidence type="ECO:0000256" key="2">
    <source>
        <dbReference type="ARBA" id="ARBA00022801"/>
    </source>
</evidence>
<dbReference type="GO" id="GO:0009062">
    <property type="term" value="P:fatty acid catabolic process"/>
    <property type="evidence" value="ECO:0007669"/>
    <property type="project" value="TreeGrafter"/>
</dbReference>
<evidence type="ECO:0000256" key="1">
    <source>
        <dbReference type="ARBA" id="ARBA00010458"/>
    </source>
</evidence>
<protein>
    <submittedName>
        <fullName evidence="6">(3S)-malyl-CoA thioesterase</fullName>
    </submittedName>
</protein>
<evidence type="ECO:0000256" key="3">
    <source>
        <dbReference type="PROSITE-ProRule" id="PRU01106"/>
    </source>
</evidence>
<dbReference type="InterPro" id="IPR040170">
    <property type="entry name" value="Cytosol_ACT"/>
</dbReference>
<dbReference type="GO" id="GO:0006637">
    <property type="term" value="P:acyl-CoA metabolic process"/>
    <property type="evidence" value="ECO:0007669"/>
    <property type="project" value="TreeGrafter"/>
</dbReference>
<keyword evidence="2 3" id="KW-0378">Hydrolase</keyword>
<evidence type="ECO:0000256" key="4">
    <source>
        <dbReference type="SAM" id="MobiDB-lite"/>
    </source>
</evidence>
<organism evidence="6 7">
    <name type="scientific">Kaistia soli DSM 19436</name>
    <dbReference type="NCBI Taxonomy" id="1122133"/>
    <lineage>
        <taxon>Bacteria</taxon>
        <taxon>Pseudomonadati</taxon>
        <taxon>Pseudomonadota</taxon>
        <taxon>Alphaproteobacteria</taxon>
        <taxon>Hyphomicrobiales</taxon>
        <taxon>Kaistiaceae</taxon>
        <taxon>Kaistia</taxon>
    </lineage>
</organism>
<evidence type="ECO:0000259" key="5">
    <source>
        <dbReference type="PROSITE" id="PS51770"/>
    </source>
</evidence>
<reference evidence="6 7" key="1">
    <citation type="submission" date="2016-11" db="EMBL/GenBank/DDBJ databases">
        <authorList>
            <person name="Jaros S."/>
            <person name="Januszkiewicz K."/>
            <person name="Wedrychowicz H."/>
        </authorList>
    </citation>
    <scope>NUCLEOTIDE SEQUENCE [LARGE SCALE GENOMIC DNA]</scope>
    <source>
        <strain evidence="6 7">DSM 19436</strain>
    </source>
</reference>
<evidence type="ECO:0000313" key="7">
    <source>
        <dbReference type="Proteomes" id="UP000184485"/>
    </source>
</evidence>
<dbReference type="PROSITE" id="PS51770">
    <property type="entry name" value="HOTDOG_ACOT"/>
    <property type="match status" value="1"/>
</dbReference>
<evidence type="ECO:0000313" key="6">
    <source>
        <dbReference type="EMBL" id="SHE58622.1"/>
    </source>
</evidence>
<dbReference type="InterPro" id="IPR033120">
    <property type="entry name" value="HOTDOG_ACOT"/>
</dbReference>
<dbReference type="InterPro" id="IPR006683">
    <property type="entry name" value="Thioestr_dom"/>
</dbReference>
<dbReference type="Pfam" id="PF03061">
    <property type="entry name" value="4HBT"/>
    <property type="match status" value="1"/>
</dbReference>
<dbReference type="SUPFAM" id="SSF54637">
    <property type="entry name" value="Thioesterase/thiol ester dehydrase-isomerase"/>
    <property type="match status" value="1"/>
</dbReference>
<dbReference type="PANTHER" id="PTHR11049">
    <property type="entry name" value="ACYL COENZYME A THIOESTER HYDROLASE"/>
    <property type="match status" value="1"/>
</dbReference>
<dbReference type="CDD" id="cd03442">
    <property type="entry name" value="BFIT_BACH"/>
    <property type="match status" value="1"/>
</dbReference>
<dbReference type="InterPro" id="IPR029069">
    <property type="entry name" value="HotDog_dom_sf"/>
</dbReference>
<name>A0A1M4UPC4_9HYPH</name>
<keyword evidence="7" id="KW-1185">Reference proteome</keyword>
<dbReference type="GO" id="GO:0005829">
    <property type="term" value="C:cytosol"/>
    <property type="evidence" value="ECO:0007669"/>
    <property type="project" value="TreeGrafter"/>
</dbReference>
<sequence>MSHDPKATKALPAHVESSLDATPDHTTIPVIRTIAMPRDTNPAGDIFGGWLMSQMDLGASTIATRRARGRTVTAAVEGMSFLSPVQVGDEVTIYGRIVSTGRSSMRVFVEAWRRNRESDDITKVTHATFTFVAIDAARKPRPLPEPDGEVKDR</sequence>
<gene>
    <name evidence="6" type="ORF">SAMN02745157_0505</name>
</gene>
<dbReference type="AlphaFoldDB" id="A0A1M4UPC4"/>
<feature type="domain" description="HotDog ACOT-type" evidence="5">
    <location>
        <begin position="25"/>
        <end position="137"/>
    </location>
</feature>
<dbReference type="PANTHER" id="PTHR11049:SF5">
    <property type="entry name" value="ACYL-COA THIOESTER HYDROLASE YCIA"/>
    <property type="match status" value="1"/>
</dbReference>
<accession>A0A1M4UPC4</accession>
<comment type="similarity">
    <text evidence="1">Belongs to the acyl coenzyme A hydrolase family.</text>
</comment>
<dbReference type="Proteomes" id="UP000184485">
    <property type="component" value="Unassembled WGS sequence"/>
</dbReference>
<dbReference type="STRING" id="1122133.SAMN02745157_0505"/>
<dbReference type="Gene3D" id="3.10.129.10">
    <property type="entry name" value="Hotdog Thioesterase"/>
    <property type="match status" value="1"/>
</dbReference>